<feature type="non-terminal residue" evidence="1">
    <location>
        <position position="425"/>
    </location>
</feature>
<sequence length="425" mass="49141">YFLKEFSLIPFEKMIVDWLVKSQNLEEDRKKAYLHFGDRSSLPESSIKEKIKVLLTELSRLLFDSACLKSIKFSFTSGTLFLPKIQTFSKFGFISDNVTSLELSTTCLGASDYIKDSTLELLESLKNSFTKLQSLDIRCFNAHVPEYLNLIKVQNKLEKLTLRYSRIVNPVLKTLSALASTTLTWLGFQTLHLKIKSLAVLSNCKNLETLAFYNIMEFDSEPSIIGENTPITQSLPVKRIFIFDDFFDAKPDFKLLFQMARSSLKELTLEILYSNQIQEVLSSIVENSLDLRYLALHVKHSDIGFVEFYKWLKASKLESLILKSKENNFGTFVKELCTYFPETLSHLDLELSITPIQLSNFLNKCNHVNFKRIGLNDCRGITDEHLHILMKYAEYYGSLEIVEYDRWPLKYLSTFGRLDVLFGRE</sequence>
<gene>
    <name evidence="1" type="ORF">ACOLOM_LOCUS9777</name>
</gene>
<name>A0ACA9P694_9GLOM</name>
<dbReference type="EMBL" id="CAJVPT010029263">
    <property type="protein sequence ID" value="CAG8689951.1"/>
    <property type="molecule type" value="Genomic_DNA"/>
</dbReference>
<keyword evidence="2" id="KW-1185">Reference proteome</keyword>
<accession>A0ACA9P694</accession>
<evidence type="ECO:0000313" key="2">
    <source>
        <dbReference type="Proteomes" id="UP000789525"/>
    </source>
</evidence>
<reference evidence="1" key="1">
    <citation type="submission" date="2021-06" db="EMBL/GenBank/DDBJ databases">
        <authorList>
            <person name="Kallberg Y."/>
            <person name="Tangrot J."/>
            <person name="Rosling A."/>
        </authorList>
    </citation>
    <scope>NUCLEOTIDE SEQUENCE</scope>
    <source>
        <strain evidence="1">CL356</strain>
    </source>
</reference>
<organism evidence="1 2">
    <name type="scientific">Acaulospora colombiana</name>
    <dbReference type="NCBI Taxonomy" id="27376"/>
    <lineage>
        <taxon>Eukaryota</taxon>
        <taxon>Fungi</taxon>
        <taxon>Fungi incertae sedis</taxon>
        <taxon>Mucoromycota</taxon>
        <taxon>Glomeromycotina</taxon>
        <taxon>Glomeromycetes</taxon>
        <taxon>Diversisporales</taxon>
        <taxon>Acaulosporaceae</taxon>
        <taxon>Acaulospora</taxon>
    </lineage>
</organism>
<dbReference type="Proteomes" id="UP000789525">
    <property type="component" value="Unassembled WGS sequence"/>
</dbReference>
<evidence type="ECO:0000313" key="1">
    <source>
        <dbReference type="EMBL" id="CAG8689951.1"/>
    </source>
</evidence>
<proteinExistence type="predicted"/>
<feature type="non-terminal residue" evidence="1">
    <location>
        <position position="1"/>
    </location>
</feature>
<comment type="caution">
    <text evidence="1">The sequence shown here is derived from an EMBL/GenBank/DDBJ whole genome shotgun (WGS) entry which is preliminary data.</text>
</comment>
<protein>
    <submittedName>
        <fullName evidence="1">4176_t:CDS:1</fullName>
    </submittedName>
</protein>